<dbReference type="Proteomes" id="UP000004099">
    <property type="component" value="Unassembled WGS sequence"/>
</dbReference>
<dbReference type="HOGENOM" id="CLU_2465181_0_0_9"/>
<organism evidence="1 2">
    <name type="scientific">Ligilactobacillus ruminis ATCC 25644</name>
    <dbReference type="NCBI Taxonomy" id="525362"/>
    <lineage>
        <taxon>Bacteria</taxon>
        <taxon>Bacillati</taxon>
        <taxon>Bacillota</taxon>
        <taxon>Bacilli</taxon>
        <taxon>Lactobacillales</taxon>
        <taxon>Lactobacillaceae</taxon>
        <taxon>Ligilactobacillus</taxon>
    </lineage>
</organism>
<dbReference type="EMBL" id="ACGS02000017">
    <property type="protein sequence ID" value="EFZ35642.1"/>
    <property type="molecule type" value="Genomic_DNA"/>
</dbReference>
<evidence type="ECO:0000313" key="2">
    <source>
        <dbReference type="Proteomes" id="UP000004099"/>
    </source>
</evidence>
<reference evidence="1 2" key="1">
    <citation type="submission" date="2011-01" db="EMBL/GenBank/DDBJ databases">
        <authorList>
            <person name="Muzny D."/>
            <person name="Qin X."/>
            <person name="Buhay C."/>
            <person name="Dugan-Rocha S."/>
            <person name="Ding Y."/>
            <person name="Chen G."/>
            <person name="Hawes A."/>
            <person name="Holder M."/>
            <person name="Jhangiani S."/>
            <person name="Johnson A."/>
            <person name="Khan Z."/>
            <person name="Li Z."/>
            <person name="Liu W."/>
            <person name="Liu X."/>
            <person name="Perez L."/>
            <person name="Shen H."/>
            <person name="Wang Q."/>
            <person name="Watt J."/>
            <person name="Xi L."/>
            <person name="Xin Y."/>
            <person name="Zhou J."/>
            <person name="Deng J."/>
            <person name="Jiang H."/>
            <person name="Liu Y."/>
            <person name="Qu J."/>
            <person name="Song X.-Z."/>
            <person name="Zhang L."/>
            <person name="Villasana D."/>
            <person name="Johnson A."/>
            <person name="Liu J."/>
            <person name="Liyanage D."/>
            <person name="Lorensuhewa L."/>
            <person name="Robinson T."/>
            <person name="Song A."/>
            <person name="Song B.-B."/>
            <person name="Dinh H."/>
            <person name="Thornton R."/>
            <person name="Coyle M."/>
            <person name="Francisco L."/>
            <person name="Jackson L."/>
            <person name="Javaid M."/>
            <person name="Korchina V."/>
            <person name="Kovar C."/>
            <person name="Mata R."/>
            <person name="Mathew T."/>
            <person name="Ngo R."/>
            <person name="Nguyen L."/>
            <person name="Nguyen N."/>
            <person name="Okwuonu G."/>
            <person name="Ongeri F."/>
            <person name="Pham C."/>
            <person name="Simmons D."/>
            <person name="Wilczek-Boney K."/>
            <person name="Hale W."/>
            <person name="Jakkamsetti A."/>
            <person name="Pham P."/>
            <person name="Ruth R."/>
            <person name="San Lucas F."/>
            <person name="Warren J."/>
            <person name="Zhang J."/>
            <person name="Zhao Z."/>
            <person name="Zhou C."/>
            <person name="Zhu D."/>
            <person name="Lee S."/>
            <person name="Bess C."/>
            <person name="Blankenburg K."/>
            <person name="Forbes L."/>
            <person name="Fu Q."/>
            <person name="Gubbala S."/>
            <person name="Hirani K."/>
            <person name="Jayaseelan J.C."/>
            <person name="Lara F."/>
            <person name="Munidasa M."/>
            <person name="Palculict T."/>
            <person name="Patil S."/>
            <person name="Pu L.-L."/>
            <person name="Saada N."/>
            <person name="Tang L."/>
            <person name="Weissenberger G."/>
            <person name="Zhu Y."/>
            <person name="Hemphill L."/>
            <person name="Shang Y."/>
            <person name="Youmans B."/>
            <person name="Ayvaz T."/>
            <person name="Ross M."/>
            <person name="Santibanez J."/>
            <person name="Aqrawi P."/>
            <person name="Gross S."/>
            <person name="Joshi V."/>
            <person name="Fowler G."/>
            <person name="Nazareth L."/>
            <person name="Reid J."/>
            <person name="Worley K."/>
            <person name="Petrosino J."/>
            <person name="Highlander S."/>
            <person name="Gibbs R."/>
        </authorList>
    </citation>
    <scope>NUCLEOTIDE SEQUENCE [LARGE SCALE GENOMIC DNA]</scope>
    <source>
        <strain evidence="1 2">ATCC 25644</strain>
    </source>
</reference>
<accession>E7FMU5</accession>
<protein>
    <submittedName>
        <fullName evidence="1">Uncharacterized protein</fullName>
    </submittedName>
</protein>
<evidence type="ECO:0000313" key="1">
    <source>
        <dbReference type="EMBL" id="EFZ35642.1"/>
    </source>
</evidence>
<name>E7FMU5_9LACO</name>
<sequence length="88" mass="10463">MMYFTCIIYYRYHLIKFLDKLLIANAHDPGIMKSKTTRFKRPIITAKMMHVTKDIEIKGFLQTVRDEMISRFSDRAAFAKFRAIVINK</sequence>
<gene>
    <name evidence="1" type="ORF">HMPREF0542_10222</name>
</gene>
<proteinExistence type="predicted"/>
<dbReference type="AlphaFoldDB" id="E7FMU5"/>
<comment type="caution">
    <text evidence="1">The sequence shown here is derived from an EMBL/GenBank/DDBJ whole genome shotgun (WGS) entry which is preliminary data.</text>
</comment>